<organism evidence="6 7">
    <name type="scientific">Ascosphaera apis ARSEF 7405</name>
    <dbReference type="NCBI Taxonomy" id="392613"/>
    <lineage>
        <taxon>Eukaryota</taxon>
        <taxon>Fungi</taxon>
        <taxon>Dikarya</taxon>
        <taxon>Ascomycota</taxon>
        <taxon>Pezizomycotina</taxon>
        <taxon>Eurotiomycetes</taxon>
        <taxon>Eurotiomycetidae</taxon>
        <taxon>Onygenales</taxon>
        <taxon>Ascosphaeraceae</taxon>
        <taxon>Ascosphaera</taxon>
    </lineage>
</organism>
<comment type="subcellular location">
    <subcellularLocation>
        <location evidence="1">Nucleus</location>
    </subcellularLocation>
</comment>
<feature type="region of interest" description="Disordered" evidence="5">
    <location>
        <begin position="136"/>
        <end position="202"/>
    </location>
</feature>
<dbReference type="GO" id="GO:0030688">
    <property type="term" value="C:preribosome, small subunit precursor"/>
    <property type="evidence" value="ECO:0007669"/>
    <property type="project" value="InterPro"/>
</dbReference>
<comment type="caution">
    <text evidence="6">The sequence shown here is derived from an EMBL/GenBank/DDBJ whole genome shotgun (WGS) entry which is preliminary data.</text>
</comment>
<dbReference type="PANTHER" id="PTHR13026">
    <property type="entry name" value="NNP-1 PROTEIN NOVEL NUCLEAR PROTEIN 1 NOP52"/>
    <property type="match status" value="1"/>
</dbReference>
<evidence type="ECO:0000256" key="2">
    <source>
        <dbReference type="ARBA" id="ARBA00006374"/>
    </source>
</evidence>
<dbReference type="OrthoDB" id="2019504at2759"/>
<dbReference type="PANTHER" id="PTHR13026:SF0">
    <property type="entry name" value="RIBOSOMAL RNA PROCESSING 1B"/>
    <property type="match status" value="1"/>
</dbReference>
<evidence type="ECO:0000256" key="3">
    <source>
        <dbReference type="ARBA" id="ARBA00022552"/>
    </source>
</evidence>
<keyword evidence="7" id="KW-1185">Reference proteome</keyword>
<feature type="region of interest" description="Disordered" evidence="5">
    <location>
        <begin position="327"/>
        <end position="353"/>
    </location>
</feature>
<name>A0A168DPR3_9EURO</name>
<evidence type="ECO:0000256" key="1">
    <source>
        <dbReference type="ARBA" id="ARBA00004123"/>
    </source>
</evidence>
<evidence type="ECO:0000313" key="7">
    <source>
        <dbReference type="Proteomes" id="UP000242877"/>
    </source>
</evidence>
<reference evidence="6 7" key="1">
    <citation type="journal article" date="2016" name="Genome Biol. Evol.">
        <title>Divergent and convergent evolution of fungal pathogenicity.</title>
        <authorList>
            <person name="Shang Y."/>
            <person name="Xiao G."/>
            <person name="Zheng P."/>
            <person name="Cen K."/>
            <person name="Zhan S."/>
            <person name="Wang C."/>
        </authorList>
    </citation>
    <scope>NUCLEOTIDE SEQUENCE [LARGE SCALE GENOMIC DNA]</scope>
    <source>
        <strain evidence="6 7">ARSEF 7405</strain>
    </source>
</reference>
<gene>
    <name evidence="6" type="ORF">AAP_00239</name>
</gene>
<comment type="similarity">
    <text evidence="2">Belongs to the RRP1 family.</text>
</comment>
<dbReference type="Proteomes" id="UP000242877">
    <property type="component" value="Unassembled WGS sequence"/>
</dbReference>
<dbReference type="GO" id="GO:0006364">
    <property type="term" value="P:rRNA processing"/>
    <property type="evidence" value="ECO:0007669"/>
    <property type="project" value="UniProtKB-KW"/>
</dbReference>
<dbReference type="GO" id="GO:0005634">
    <property type="term" value="C:nucleus"/>
    <property type="evidence" value="ECO:0007669"/>
    <property type="project" value="UniProtKB-SubCell"/>
</dbReference>
<proteinExistence type="inferred from homology"/>
<dbReference type="Pfam" id="PF05997">
    <property type="entry name" value="Nop52"/>
    <property type="match status" value="2"/>
</dbReference>
<dbReference type="AlphaFoldDB" id="A0A168DPR3"/>
<evidence type="ECO:0000313" key="6">
    <source>
        <dbReference type="EMBL" id="KZZ97978.1"/>
    </source>
</evidence>
<accession>A0A168DPR3</accession>
<evidence type="ECO:0000256" key="4">
    <source>
        <dbReference type="ARBA" id="ARBA00023242"/>
    </source>
</evidence>
<feature type="compositionally biased region" description="Acidic residues" evidence="5">
    <location>
        <begin position="334"/>
        <end position="353"/>
    </location>
</feature>
<dbReference type="EMBL" id="AZGZ01000001">
    <property type="protein sequence ID" value="KZZ97978.1"/>
    <property type="molecule type" value="Genomic_DNA"/>
</dbReference>
<dbReference type="InterPro" id="IPR010301">
    <property type="entry name" value="RRP1"/>
</dbReference>
<dbReference type="VEuPathDB" id="FungiDB:AAP_00239"/>
<keyword evidence="3" id="KW-0698">rRNA processing</keyword>
<keyword evidence="4" id="KW-0539">Nucleus</keyword>
<sequence length="353" mass="40771">MSSGGFESSPFIRDLASSQRKTREHALEMIIKFIRSRRDLSLLEMLKIWKGLFFCFYHSDGPLVQQSLARSISYSLVPHIPEESLQLFLRKFWITMGRDWHALDRYRLDKYMYLVRCYVGVAFEVFLKRGLEKRAGSSTDEEDTKEKSKSSSKKNKKAAQQNKSEGKKRKHVADEDDEEETSDKKKKKRMDGTSGAADSEVDDIESGCWAELEKYLAMLEEGVLSPVNFEPPPFEPEEMTPEIKATLMPKGPDGLRYHLMDIWLDELEKVAVEETNRKQDEGETQPLKEGIPMQLLLRPIINLKENSITKSVRKRAGETLADERLRTWGVVKEEETDDDEANEDEDDEWSGFD</sequence>
<protein>
    <submittedName>
        <fullName evidence="6">Ribosomal RNA processing protein</fullName>
    </submittedName>
</protein>
<evidence type="ECO:0000256" key="5">
    <source>
        <dbReference type="SAM" id="MobiDB-lite"/>
    </source>
</evidence>